<organism evidence="3 4">
    <name type="scientific">Mycena citricolor</name>
    <dbReference type="NCBI Taxonomy" id="2018698"/>
    <lineage>
        <taxon>Eukaryota</taxon>
        <taxon>Fungi</taxon>
        <taxon>Dikarya</taxon>
        <taxon>Basidiomycota</taxon>
        <taxon>Agaricomycotina</taxon>
        <taxon>Agaricomycetes</taxon>
        <taxon>Agaricomycetidae</taxon>
        <taxon>Agaricales</taxon>
        <taxon>Marasmiineae</taxon>
        <taxon>Mycenaceae</taxon>
        <taxon>Mycena</taxon>
    </lineage>
</organism>
<sequence length="336" mass="38663">LRLGHCIHIRPYHLCAHLATWVDTNAMSDEETPLGRQILPVADLPENFEGEPEDGMQYLFTVRRNARSLPHITRAPNPYEIPERPRPSSDVLPAVNPELPSTEWREVFETRFRNFRKNIHQPTLDVQLPRRRDVKSMPELKDRDAWWAFLSGRPPEDWQMPRKKTMQRGMRAFADETVDPETHLPALGDQEISGVTRNPPPTPLLEPREPTPALLHSIDERMALHLIMYFTHWTNLHLQPEKNIRVTQTHARWVFALLSIVDDYVSADDMHLLRNLARAQISLLQHLAQAKTPPVSPNDINAPSCWMIICAVVGVWGQRDLWLDAEGTLSSTQNSK</sequence>
<dbReference type="PANTHER" id="PTHR12794">
    <property type="entry name" value="GEMIN2"/>
    <property type="match status" value="1"/>
</dbReference>
<comment type="similarity">
    <text evidence="1">Belongs to the gemin-2 family.</text>
</comment>
<evidence type="ECO:0000313" key="3">
    <source>
        <dbReference type="EMBL" id="CAK5262977.1"/>
    </source>
</evidence>
<evidence type="ECO:0000313" key="4">
    <source>
        <dbReference type="Proteomes" id="UP001295794"/>
    </source>
</evidence>
<dbReference type="Pfam" id="PF04938">
    <property type="entry name" value="SIP1"/>
    <property type="match status" value="1"/>
</dbReference>
<proteinExistence type="inferred from homology"/>
<comment type="caution">
    <text evidence="3">The sequence shown here is derived from an EMBL/GenBank/DDBJ whole genome shotgun (WGS) entry which is preliminary data.</text>
</comment>
<dbReference type="Gene3D" id="1.20.58.1070">
    <property type="match status" value="1"/>
</dbReference>
<accession>A0AAD2JUR4</accession>
<dbReference type="EMBL" id="CAVNYO010000030">
    <property type="protein sequence ID" value="CAK5262977.1"/>
    <property type="molecule type" value="Genomic_DNA"/>
</dbReference>
<dbReference type="PANTHER" id="PTHR12794:SF0">
    <property type="entry name" value="GEM-ASSOCIATED PROTEIN 2"/>
    <property type="match status" value="1"/>
</dbReference>
<evidence type="ECO:0000256" key="2">
    <source>
        <dbReference type="SAM" id="MobiDB-lite"/>
    </source>
</evidence>
<dbReference type="GO" id="GO:0005634">
    <property type="term" value="C:nucleus"/>
    <property type="evidence" value="ECO:0007669"/>
    <property type="project" value="TreeGrafter"/>
</dbReference>
<feature type="region of interest" description="Disordered" evidence="2">
    <location>
        <begin position="73"/>
        <end position="94"/>
    </location>
</feature>
<name>A0AAD2JUR4_9AGAR</name>
<dbReference type="InterPro" id="IPR035426">
    <property type="entry name" value="Gemin2/Brr1"/>
</dbReference>
<dbReference type="GO" id="GO:0000387">
    <property type="term" value="P:spliceosomal snRNP assembly"/>
    <property type="evidence" value="ECO:0007669"/>
    <property type="project" value="InterPro"/>
</dbReference>
<protein>
    <submittedName>
        <fullName evidence="3">Uncharacterized protein</fullName>
    </submittedName>
</protein>
<dbReference type="GO" id="GO:0032797">
    <property type="term" value="C:SMN complex"/>
    <property type="evidence" value="ECO:0007669"/>
    <property type="project" value="TreeGrafter"/>
</dbReference>
<gene>
    <name evidence="3" type="ORF">MYCIT1_LOCUS2100</name>
</gene>
<dbReference type="AlphaFoldDB" id="A0AAD2JUR4"/>
<feature type="non-terminal residue" evidence="3">
    <location>
        <position position="1"/>
    </location>
</feature>
<evidence type="ECO:0000256" key="1">
    <source>
        <dbReference type="ARBA" id="ARBA00025758"/>
    </source>
</evidence>
<dbReference type="Proteomes" id="UP001295794">
    <property type="component" value="Unassembled WGS sequence"/>
</dbReference>
<reference evidence="3" key="1">
    <citation type="submission" date="2023-11" db="EMBL/GenBank/DDBJ databases">
        <authorList>
            <person name="De Vega J J."/>
            <person name="De Vega J J."/>
        </authorList>
    </citation>
    <scope>NUCLEOTIDE SEQUENCE</scope>
</reference>
<keyword evidence="4" id="KW-1185">Reference proteome</keyword>